<dbReference type="GO" id="GO:0016787">
    <property type="term" value="F:hydrolase activity"/>
    <property type="evidence" value="ECO:0007669"/>
    <property type="project" value="UniProtKB-KW"/>
</dbReference>
<reference evidence="4 5" key="1">
    <citation type="submission" date="2021-07" db="EMBL/GenBank/DDBJ databases">
        <title>Genome data of Colletotrichum spaethianum.</title>
        <authorList>
            <person name="Utami Y.D."/>
            <person name="Hiruma K."/>
        </authorList>
    </citation>
    <scope>NUCLEOTIDE SEQUENCE [LARGE SCALE GENOMIC DNA]</scope>
    <source>
        <strain evidence="4 5">MAFF 242679</strain>
    </source>
</reference>
<name>A0AA37GW85_9PEZI</name>
<keyword evidence="2" id="KW-0378">Hydrolase</keyword>
<sequence>MASSSNDTALLVMDLINNIVAMLPENEDYLTRVSRGIAAAREKNIPIIHVTIDFRRNYPEVPRTSPFWARITSTDAFVNVEGQPNKGLEFVPEAAPLPEEIVVSRKRISAFCSSDLEVILRSMGVRNLVLAGVATSGVVLSTVREAMDKDYGVTVLEDLCKDRDEEVHRVLTTKVFPISGAVVKWEDWIAKL</sequence>
<feature type="domain" description="Isochorismatase-like" evidence="3">
    <location>
        <begin position="8"/>
        <end position="187"/>
    </location>
</feature>
<dbReference type="EMBL" id="BPPX01000033">
    <property type="protein sequence ID" value="GJC88460.1"/>
    <property type="molecule type" value="Genomic_DNA"/>
</dbReference>
<evidence type="ECO:0000256" key="2">
    <source>
        <dbReference type="ARBA" id="ARBA00022801"/>
    </source>
</evidence>
<dbReference type="PANTHER" id="PTHR43540:SF1">
    <property type="entry name" value="ISOCHORISMATASE HYDROLASE"/>
    <property type="match status" value="1"/>
</dbReference>
<comment type="caution">
    <text evidence="4">The sequence shown here is derived from an EMBL/GenBank/DDBJ whole genome shotgun (WGS) entry which is preliminary data.</text>
</comment>
<evidence type="ECO:0000259" key="3">
    <source>
        <dbReference type="Pfam" id="PF00857"/>
    </source>
</evidence>
<organism evidence="4 5">
    <name type="scientific">Colletotrichum liriopes</name>
    <dbReference type="NCBI Taxonomy" id="708192"/>
    <lineage>
        <taxon>Eukaryota</taxon>
        <taxon>Fungi</taxon>
        <taxon>Dikarya</taxon>
        <taxon>Ascomycota</taxon>
        <taxon>Pezizomycotina</taxon>
        <taxon>Sordariomycetes</taxon>
        <taxon>Hypocreomycetidae</taxon>
        <taxon>Glomerellales</taxon>
        <taxon>Glomerellaceae</taxon>
        <taxon>Colletotrichum</taxon>
        <taxon>Colletotrichum spaethianum species complex</taxon>
    </lineage>
</organism>
<dbReference type="Gene3D" id="3.40.50.850">
    <property type="entry name" value="Isochorismatase-like"/>
    <property type="match status" value="1"/>
</dbReference>
<dbReference type="CDD" id="cd00431">
    <property type="entry name" value="cysteine_hydrolases"/>
    <property type="match status" value="1"/>
</dbReference>
<protein>
    <submittedName>
        <fullName evidence="4">Peroxyureidoacrylate/ureidoacrylate amidohydrolase RutB</fullName>
    </submittedName>
</protein>
<dbReference type="InterPro" id="IPR036380">
    <property type="entry name" value="Isochorismatase-like_sf"/>
</dbReference>
<dbReference type="Pfam" id="PF00857">
    <property type="entry name" value="Isochorismatase"/>
    <property type="match status" value="1"/>
</dbReference>
<evidence type="ECO:0000256" key="1">
    <source>
        <dbReference type="ARBA" id="ARBA00006336"/>
    </source>
</evidence>
<dbReference type="InterPro" id="IPR050272">
    <property type="entry name" value="Isochorismatase-like_hydrls"/>
</dbReference>
<dbReference type="SUPFAM" id="SSF52499">
    <property type="entry name" value="Isochorismatase-like hydrolases"/>
    <property type="match status" value="1"/>
</dbReference>
<dbReference type="InterPro" id="IPR000868">
    <property type="entry name" value="Isochorismatase-like_dom"/>
</dbReference>
<keyword evidence="5" id="KW-1185">Reference proteome</keyword>
<accession>A0AA37GW85</accession>
<dbReference type="Proteomes" id="UP001055172">
    <property type="component" value="Unassembled WGS sequence"/>
</dbReference>
<comment type="similarity">
    <text evidence="1">Belongs to the isochorismatase family.</text>
</comment>
<dbReference type="AlphaFoldDB" id="A0AA37GW85"/>
<evidence type="ECO:0000313" key="5">
    <source>
        <dbReference type="Proteomes" id="UP001055172"/>
    </source>
</evidence>
<gene>
    <name evidence="4" type="ORF">ColLi_11298</name>
</gene>
<dbReference type="PANTHER" id="PTHR43540">
    <property type="entry name" value="PEROXYUREIDOACRYLATE/UREIDOACRYLATE AMIDOHYDROLASE-RELATED"/>
    <property type="match status" value="1"/>
</dbReference>
<proteinExistence type="inferred from homology"/>
<evidence type="ECO:0000313" key="4">
    <source>
        <dbReference type="EMBL" id="GJC88460.1"/>
    </source>
</evidence>